<dbReference type="OrthoDB" id="7340239at2"/>
<dbReference type="Gene3D" id="1.20.1270.180">
    <property type="match status" value="1"/>
</dbReference>
<protein>
    <submittedName>
        <fullName evidence="2">Uncharacterized protein YecT (DUF1311 family)</fullName>
    </submittedName>
</protein>
<dbReference type="AlphaFoldDB" id="A0A366DTC0"/>
<evidence type="ECO:0000259" key="1">
    <source>
        <dbReference type="Pfam" id="PF07007"/>
    </source>
</evidence>
<dbReference type="PANTHER" id="PTHR39176">
    <property type="entry name" value="PERIPLASMIC PROTEIN-RELATED"/>
    <property type="match status" value="1"/>
</dbReference>
<sequence>MFQVCLQRGFLIAGLAITAFFGAVDRNVAQAAASGADCSTSRTQSEMTACLGDDMKSADALLNKNYQTLMKQLGAKDKTNLRDAQRAWIVYRDKECAFRTAPYQDGSVAPSLIAACVTELTSQRILDLRVQLNCEEGDLSCVPHKQADADKAVKPAQPAAAQKPAVQKLSGNLDKGTCAQAVGAAKAKVLVDRCLEMSGSSHPPCNAENSCRLMMDEIKNGCEQSGAAAPQYCKEYK</sequence>
<name>A0A366DTC0_9HYPH</name>
<gene>
    <name evidence="2" type="ORF">DFR47_10552</name>
</gene>
<evidence type="ECO:0000313" key="2">
    <source>
        <dbReference type="EMBL" id="RBO93337.1"/>
    </source>
</evidence>
<keyword evidence="3" id="KW-1185">Reference proteome</keyword>
<dbReference type="Pfam" id="PF07007">
    <property type="entry name" value="LprI"/>
    <property type="match status" value="1"/>
</dbReference>
<dbReference type="Proteomes" id="UP000252893">
    <property type="component" value="Unassembled WGS sequence"/>
</dbReference>
<dbReference type="PANTHER" id="PTHR39176:SF1">
    <property type="entry name" value="PERIPLASMIC PROTEIN"/>
    <property type="match status" value="1"/>
</dbReference>
<proteinExistence type="predicted"/>
<reference evidence="2 3" key="1">
    <citation type="submission" date="2018-06" db="EMBL/GenBank/DDBJ databases">
        <title>Genomic Encyclopedia of Type Strains, Phase IV (KMG-IV): sequencing the most valuable type-strain genomes for metagenomic binning, comparative biology and taxonomic classification.</title>
        <authorList>
            <person name="Goeker M."/>
        </authorList>
    </citation>
    <scope>NUCLEOTIDE SEQUENCE [LARGE SCALE GENOMIC DNA]</scope>
    <source>
        <strain evidence="2 3">DSM 25619</strain>
    </source>
</reference>
<dbReference type="RefSeq" id="WP_113945071.1">
    <property type="nucleotide sequence ID" value="NZ_JBHEEG010000006.1"/>
</dbReference>
<comment type="caution">
    <text evidence="2">The sequence shown here is derived from an EMBL/GenBank/DDBJ whole genome shotgun (WGS) entry which is preliminary data.</text>
</comment>
<feature type="domain" description="Lysozyme inhibitor LprI-like N-terminal" evidence="1">
    <location>
        <begin position="39"/>
        <end position="128"/>
    </location>
</feature>
<evidence type="ECO:0000313" key="3">
    <source>
        <dbReference type="Proteomes" id="UP000252893"/>
    </source>
</evidence>
<accession>A0A366DTC0</accession>
<dbReference type="EMBL" id="QNRH01000005">
    <property type="protein sequence ID" value="RBO93337.1"/>
    <property type="molecule type" value="Genomic_DNA"/>
</dbReference>
<dbReference type="InterPro" id="IPR009739">
    <property type="entry name" value="LprI-like_N"/>
</dbReference>
<organism evidence="2 3">
    <name type="scientific">Pseudochrobactrum asaccharolyticum</name>
    <dbReference type="NCBI Taxonomy" id="354351"/>
    <lineage>
        <taxon>Bacteria</taxon>
        <taxon>Pseudomonadati</taxon>
        <taxon>Pseudomonadota</taxon>
        <taxon>Alphaproteobacteria</taxon>
        <taxon>Hyphomicrobiales</taxon>
        <taxon>Brucellaceae</taxon>
        <taxon>Pseudochrobactrum</taxon>
    </lineage>
</organism>